<proteinExistence type="predicted"/>
<evidence type="ECO:0000313" key="2">
    <source>
        <dbReference type="Proteomes" id="UP001328107"/>
    </source>
</evidence>
<gene>
    <name evidence="1" type="ORF">PMAYCL1PPCAC_25590</name>
</gene>
<protein>
    <submittedName>
        <fullName evidence="1">Uncharacterized protein</fullName>
    </submittedName>
</protein>
<evidence type="ECO:0000313" key="1">
    <source>
        <dbReference type="EMBL" id="GMR55395.1"/>
    </source>
</evidence>
<name>A0AAN5I8W3_9BILA</name>
<keyword evidence="2" id="KW-1185">Reference proteome</keyword>
<dbReference type="AlphaFoldDB" id="A0AAN5I8W3"/>
<reference evidence="2" key="1">
    <citation type="submission" date="2022-10" db="EMBL/GenBank/DDBJ databases">
        <title>Genome assembly of Pristionchus species.</title>
        <authorList>
            <person name="Yoshida K."/>
            <person name="Sommer R.J."/>
        </authorList>
    </citation>
    <scope>NUCLEOTIDE SEQUENCE [LARGE SCALE GENOMIC DNA]</scope>
    <source>
        <strain evidence="2">RS5460</strain>
    </source>
</reference>
<dbReference type="EMBL" id="BTRK01000005">
    <property type="protein sequence ID" value="GMR55395.1"/>
    <property type="molecule type" value="Genomic_DNA"/>
</dbReference>
<sequence length="235" mass="26539">MGAAFSRNRSEVPPESASWVSIPWLPLERICHHLSNGNADRNLANLAMVSPHYYNGVMKYLRGQNIRPKIKEVRFERFLDGVMVTIVLFPSFFPFYDLTNLDKRRTTTNNSSYALQVKLSGAKDPVFEKVISLLSTEISIVKIRAKSNYSSCLSLCEQLLRSSIIHKLVITSLYLSDTTARLHCPALLDTSSLLFLLLPLPPPFLRSDYFLLGELPQGEAVGRLARLGSDRTFFK</sequence>
<feature type="non-terminal residue" evidence="1">
    <location>
        <position position="235"/>
    </location>
</feature>
<organism evidence="1 2">
    <name type="scientific">Pristionchus mayeri</name>
    <dbReference type="NCBI Taxonomy" id="1317129"/>
    <lineage>
        <taxon>Eukaryota</taxon>
        <taxon>Metazoa</taxon>
        <taxon>Ecdysozoa</taxon>
        <taxon>Nematoda</taxon>
        <taxon>Chromadorea</taxon>
        <taxon>Rhabditida</taxon>
        <taxon>Rhabditina</taxon>
        <taxon>Diplogasteromorpha</taxon>
        <taxon>Diplogasteroidea</taxon>
        <taxon>Neodiplogasteridae</taxon>
        <taxon>Pristionchus</taxon>
    </lineage>
</organism>
<accession>A0AAN5I8W3</accession>
<dbReference type="Proteomes" id="UP001328107">
    <property type="component" value="Unassembled WGS sequence"/>
</dbReference>
<comment type="caution">
    <text evidence="1">The sequence shown here is derived from an EMBL/GenBank/DDBJ whole genome shotgun (WGS) entry which is preliminary data.</text>
</comment>